<sequence length="128" mass="14485">MTEERTSVIEVGMELDVLMGYRMTITEVVVIKHGVFIRASLNGDTAPHHALLPYELPPVERTITGWHGWASRGSMTLPGGAMLGYVCFYEADYRYGPEEHDAQWERTIEAMKAEEGVMQSRPTELRLN</sequence>
<evidence type="ECO:0000313" key="1">
    <source>
        <dbReference type="EMBL" id="KKK54835.1"/>
    </source>
</evidence>
<gene>
    <name evidence="1" type="ORF">LCGC14_3080710</name>
</gene>
<organism evidence="1">
    <name type="scientific">marine sediment metagenome</name>
    <dbReference type="NCBI Taxonomy" id="412755"/>
    <lineage>
        <taxon>unclassified sequences</taxon>
        <taxon>metagenomes</taxon>
        <taxon>ecological metagenomes</taxon>
    </lineage>
</organism>
<reference evidence="1" key="1">
    <citation type="journal article" date="2015" name="Nature">
        <title>Complex archaea that bridge the gap between prokaryotes and eukaryotes.</title>
        <authorList>
            <person name="Spang A."/>
            <person name="Saw J.H."/>
            <person name="Jorgensen S.L."/>
            <person name="Zaremba-Niedzwiedzka K."/>
            <person name="Martijn J."/>
            <person name="Lind A.E."/>
            <person name="van Eijk R."/>
            <person name="Schleper C."/>
            <person name="Guy L."/>
            <person name="Ettema T.J."/>
        </authorList>
    </citation>
    <scope>NUCLEOTIDE SEQUENCE</scope>
</reference>
<protein>
    <submittedName>
        <fullName evidence="1">Uncharacterized protein</fullName>
    </submittedName>
</protein>
<accession>A0A0F8X1W6</accession>
<dbReference type="AlphaFoldDB" id="A0A0F8X1W6"/>
<dbReference type="EMBL" id="LAZR01065796">
    <property type="protein sequence ID" value="KKK54835.1"/>
    <property type="molecule type" value="Genomic_DNA"/>
</dbReference>
<comment type="caution">
    <text evidence="1">The sequence shown here is derived from an EMBL/GenBank/DDBJ whole genome shotgun (WGS) entry which is preliminary data.</text>
</comment>
<proteinExistence type="predicted"/>
<name>A0A0F8X1W6_9ZZZZ</name>